<accession>A0AAE3SGI4</accession>
<evidence type="ECO:0000256" key="1">
    <source>
        <dbReference type="SAM" id="Phobius"/>
    </source>
</evidence>
<organism evidence="2 3">
    <name type="scientific">Plebeiibacterium sediminum</name>
    <dbReference type="NCBI Taxonomy" id="2992112"/>
    <lineage>
        <taxon>Bacteria</taxon>
        <taxon>Pseudomonadati</taxon>
        <taxon>Bacteroidota</taxon>
        <taxon>Bacteroidia</taxon>
        <taxon>Marinilabiliales</taxon>
        <taxon>Marinilabiliaceae</taxon>
        <taxon>Plebeiibacterium</taxon>
    </lineage>
</organism>
<name>A0AAE3SGI4_9BACT</name>
<evidence type="ECO:0000313" key="2">
    <source>
        <dbReference type="EMBL" id="MCW3788371.1"/>
    </source>
</evidence>
<keyword evidence="1" id="KW-0812">Transmembrane</keyword>
<reference evidence="2" key="1">
    <citation type="submission" date="2022-10" db="EMBL/GenBank/DDBJ databases">
        <authorList>
            <person name="Yu W.X."/>
        </authorList>
    </citation>
    <scope>NUCLEOTIDE SEQUENCE</scope>
    <source>
        <strain evidence="2">AAT</strain>
    </source>
</reference>
<proteinExistence type="predicted"/>
<dbReference type="AlphaFoldDB" id="A0AAE3SGI4"/>
<comment type="caution">
    <text evidence="2">The sequence shown here is derived from an EMBL/GenBank/DDBJ whole genome shotgun (WGS) entry which is preliminary data.</text>
</comment>
<feature type="transmembrane region" description="Helical" evidence="1">
    <location>
        <begin position="25"/>
        <end position="54"/>
    </location>
</feature>
<dbReference type="RefSeq" id="WP_301191930.1">
    <property type="nucleotide sequence ID" value="NZ_JAPDPJ010000051.1"/>
</dbReference>
<sequence length="96" mass="11029">MESRERTLCRINKETRIMGVSVMNLVVLVGCALMPGIASVYSLFITFPIIIWIIRKMKSAENQGCPDYISEQLKKIHVKDHYSDTDNLIEKIIDNE</sequence>
<keyword evidence="3" id="KW-1185">Reference proteome</keyword>
<keyword evidence="1" id="KW-0472">Membrane</keyword>
<dbReference type="PROSITE" id="PS51257">
    <property type="entry name" value="PROKAR_LIPOPROTEIN"/>
    <property type="match status" value="1"/>
</dbReference>
<evidence type="ECO:0000313" key="3">
    <source>
        <dbReference type="Proteomes" id="UP001209229"/>
    </source>
</evidence>
<gene>
    <name evidence="2" type="ORF">OM075_18025</name>
</gene>
<dbReference type="EMBL" id="JAPDPJ010000051">
    <property type="protein sequence ID" value="MCW3788371.1"/>
    <property type="molecule type" value="Genomic_DNA"/>
</dbReference>
<protein>
    <submittedName>
        <fullName evidence="2">Uncharacterized protein</fullName>
    </submittedName>
</protein>
<keyword evidence="1" id="KW-1133">Transmembrane helix</keyword>
<dbReference type="Proteomes" id="UP001209229">
    <property type="component" value="Unassembled WGS sequence"/>
</dbReference>